<feature type="signal peptide" evidence="1">
    <location>
        <begin position="1"/>
        <end position="25"/>
    </location>
</feature>
<sequence>MKSKLIILSIISAAALLQLPSAANAQDLESSYFMEGSTYRHRMNPAFINESNYINLPFIGIGNMNINVSSDFGMSNFLYPAANGSLTTFMNPSVSSEQFLSGLNTKNRLGLSLSTDILSVGFYGIAGGYSTIELGIKSDTWLNLPYNVFALLKNGMYDAEGTSYDLNGISATSNNYVQLSFGHSRYVLDDVLSVGAKVKVLFGIANATATIDGNAYLSQDKWQIDASGSITGSLQGARFTTDAGGIVNGLAIDKYGIAGYGAALDLGAYFDMKDFVEGLAISASVTDLGFISWNNSITAQMEHGFIFEGFENPIGEGSSLNDEINALGQDLKEFIKFRPGEDIKSRTSMLSAKMFIGVEYKLPMYDKVKFGLLSSTTFNNPFTYTEARLVAQYSPADWFEFNINYAYGTFGSSFGWMLNFHPKGFNFFIGSDNTYFGKFSPQFIPTGKLNTSIHFGFNVKWGERR</sequence>
<dbReference type="Proteomes" id="UP000823597">
    <property type="component" value="Unassembled WGS sequence"/>
</dbReference>
<keyword evidence="1" id="KW-0732">Signal</keyword>
<dbReference type="EMBL" id="JADIME010000001">
    <property type="protein sequence ID" value="MBO8464386.1"/>
    <property type="molecule type" value="Genomic_DNA"/>
</dbReference>
<organism evidence="3 4">
    <name type="scientific">Candidatus Merdivivens pullistercoris</name>
    <dbReference type="NCBI Taxonomy" id="2840873"/>
    <lineage>
        <taxon>Bacteria</taxon>
        <taxon>Pseudomonadati</taxon>
        <taxon>Bacteroidota</taxon>
        <taxon>Bacteroidia</taxon>
        <taxon>Bacteroidales</taxon>
        <taxon>Muribaculaceae</taxon>
        <taxon>Muribaculaceae incertae sedis</taxon>
        <taxon>Candidatus Merdivivens</taxon>
    </lineage>
</organism>
<dbReference type="Pfam" id="PF18990">
    <property type="entry name" value="DUF5723"/>
    <property type="match status" value="1"/>
</dbReference>
<accession>A0A9D9N8J6</accession>
<proteinExistence type="predicted"/>
<feature type="chain" id="PRO_5038868408" description="DUF5723 domain-containing protein" evidence="1">
    <location>
        <begin position="26"/>
        <end position="465"/>
    </location>
</feature>
<evidence type="ECO:0000313" key="4">
    <source>
        <dbReference type="Proteomes" id="UP000823597"/>
    </source>
</evidence>
<reference evidence="3" key="1">
    <citation type="submission" date="2020-10" db="EMBL/GenBank/DDBJ databases">
        <authorList>
            <person name="Gilroy R."/>
        </authorList>
    </citation>
    <scope>NUCLEOTIDE SEQUENCE</scope>
    <source>
        <strain evidence="3">10037</strain>
    </source>
</reference>
<comment type="caution">
    <text evidence="3">The sequence shown here is derived from an EMBL/GenBank/DDBJ whole genome shotgun (WGS) entry which is preliminary data.</text>
</comment>
<protein>
    <recommendedName>
        <fullName evidence="2">DUF5723 domain-containing protein</fullName>
    </recommendedName>
</protein>
<gene>
    <name evidence="3" type="ORF">IAB93_00125</name>
</gene>
<feature type="domain" description="DUF5723" evidence="2">
    <location>
        <begin position="45"/>
        <end position="432"/>
    </location>
</feature>
<dbReference type="InterPro" id="IPR043781">
    <property type="entry name" value="DUF5723"/>
</dbReference>
<evidence type="ECO:0000313" key="3">
    <source>
        <dbReference type="EMBL" id="MBO8464386.1"/>
    </source>
</evidence>
<dbReference type="AlphaFoldDB" id="A0A9D9N8J6"/>
<reference evidence="3" key="2">
    <citation type="journal article" date="2021" name="PeerJ">
        <title>Extensive microbial diversity within the chicken gut microbiome revealed by metagenomics and culture.</title>
        <authorList>
            <person name="Gilroy R."/>
            <person name="Ravi A."/>
            <person name="Getino M."/>
            <person name="Pursley I."/>
            <person name="Horton D.L."/>
            <person name="Alikhan N.F."/>
            <person name="Baker D."/>
            <person name="Gharbi K."/>
            <person name="Hall N."/>
            <person name="Watson M."/>
            <person name="Adriaenssens E.M."/>
            <person name="Foster-Nyarko E."/>
            <person name="Jarju S."/>
            <person name="Secka A."/>
            <person name="Antonio M."/>
            <person name="Oren A."/>
            <person name="Chaudhuri R.R."/>
            <person name="La Ragione R."/>
            <person name="Hildebrand F."/>
            <person name="Pallen M.J."/>
        </authorList>
    </citation>
    <scope>NUCLEOTIDE SEQUENCE</scope>
    <source>
        <strain evidence="3">10037</strain>
    </source>
</reference>
<evidence type="ECO:0000256" key="1">
    <source>
        <dbReference type="SAM" id="SignalP"/>
    </source>
</evidence>
<evidence type="ECO:0000259" key="2">
    <source>
        <dbReference type="Pfam" id="PF18990"/>
    </source>
</evidence>
<name>A0A9D9N8J6_9BACT</name>